<evidence type="ECO:0000256" key="1">
    <source>
        <dbReference type="SAM" id="MobiDB-lite"/>
    </source>
</evidence>
<protein>
    <submittedName>
        <fullName evidence="3 4">FMR1-interacting protein NUFIP2</fullName>
    </submittedName>
</protein>
<feature type="compositionally biased region" description="Polar residues" evidence="1">
    <location>
        <begin position="95"/>
        <end position="106"/>
    </location>
</feature>
<proteinExistence type="predicted"/>
<dbReference type="Proteomes" id="UP000221080">
    <property type="component" value="Chromosome 16"/>
</dbReference>
<feature type="compositionally biased region" description="Polar residues" evidence="1">
    <location>
        <begin position="49"/>
        <end position="59"/>
    </location>
</feature>
<dbReference type="Pfam" id="PF15293">
    <property type="entry name" value="NUFIP2"/>
    <property type="match status" value="1"/>
</dbReference>
<sequence>MDGDHQTSVLKLYEVQNMREKEPALSLNGEVVLASGYITNGYSGKSADNDGSGSESGYTTPKKRRARRSSVKGTENNAGREKEKAPKIYSKQDTESSGQEMSGKALQSRTNCARTCHKPEVHAGVCKTGVQDASPVFEVQHRNSDSKNSLSLVGKKTSLVSKTKPVSSVSSKEDSWTLFKPPPVFPVDNSSAKIVPKISYASKVKENLNKATQASTETMQTSGKLSHVPMSAVKTVTSASLANIPVSLDANGCFSVERSFASSASSNLAEEDVESVPDNLSSCSSAPEPPKSRFVYPHKPLNMQPPAAQTNQKALGDIFQNQWGLSFINEPNAGPDWDDASRPAAPFELSDVTFQGGNVPFLIRPSPNAVSLPEPQDVQRRTYGTAVAVKPCSASRVASRDECKVEGRSSDASYEDLDGGSTRSYAGLSEVHTVKEQGGAHGWGWVDLQAAAIYHTKEFEYLLTLHKQDPKRVTYYEEVMDGPDH</sequence>
<dbReference type="RefSeq" id="XP_017343809.1">
    <property type="nucleotide sequence ID" value="XM_017488320.3"/>
</dbReference>
<gene>
    <name evidence="3 4" type="primary">LOC108276557</name>
</gene>
<dbReference type="STRING" id="7998.ENSIPUP00000031303"/>
<feature type="compositionally biased region" description="Basic residues" evidence="1">
    <location>
        <begin position="61"/>
        <end position="70"/>
    </location>
</feature>
<evidence type="ECO:0000313" key="4">
    <source>
        <dbReference type="RefSeq" id="XP_047016838.1"/>
    </source>
</evidence>
<feature type="region of interest" description="Disordered" evidence="1">
    <location>
        <begin position="41"/>
        <end position="106"/>
    </location>
</feature>
<reference evidence="2" key="1">
    <citation type="journal article" date="2016" name="Nat. Commun.">
        <title>The channel catfish genome sequence provides insights into the evolution of scale formation in teleosts.</title>
        <authorList>
            <person name="Liu Z."/>
            <person name="Liu S."/>
            <person name="Yao J."/>
            <person name="Bao L."/>
            <person name="Zhang J."/>
            <person name="Li Y."/>
            <person name="Jiang C."/>
            <person name="Sun L."/>
            <person name="Wang R."/>
            <person name="Zhang Y."/>
            <person name="Zhou T."/>
            <person name="Zeng Q."/>
            <person name="Fu Q."/>
            <person name="Gao S."/>
            <person name="Li N."/>
            <person name="Koren S."/>
            <person name="Jiang Y."/>
            <person name="Zimin A."/>
            <person name="Xu P."/>
            <person name="Phillippy A.M."/>
            <person name="Geng X."/>
            <person name="Song L."/>
            <person name="Sun F."/>
            <person name="Li C."/>
            <person name="Wang X."/>
            <person name="Chen A."/>
            <person name="Jin Y."/>
            <person name="Yuan Z."/>
            <person name="Yang Y."/>
            <person name="Tan S."/>
            <person name="Peatman E."/>
            <person name="Lu J."/>
            <person name="Qin Z."/>
            <person name="Dunham R."/>
            <person name="Li Z."/>
            <person name="Sonstegard T."/>
            <person name="Feng J."/>
            <person name="Danzmann R.G."/>
            <person name="Schroeder S."/>
            <person name="Scheffler B."/>
            <person name="Duke M.V."/>
            <person name="Ballard L."/>
            <person name="Kucuktas H."/>
            <person name="Kaltenboeck L."/>
            <person name="Liu H."/>
            <person name="Armbruster J."/>
            <person name="Xie Y."/>
            <person name="Kirby M.L."/>
            <person name="Tian Y."/>
            <person name="Flanagan M.E."/>
            <person name="Mu W."/>
            <person name="Waldbieser G.C."/>
        </authorList>
    </citation>
    <scope>NUCLEOTIDE SEQUENCE [LARGE SCALE GENOMIC DNA]</scope>
    <source>
        <strain evidence="2">SDA103</strain>
    </source>
</reference>
<dbReference type="AlphaFoldDB" id="A0A2D0SM78"/>
<evidence type="ECO:0000313" key="2">
    <source>
        <dbReference type="Proteomes" id="UP000221080"/>
    </source>
</evidence>
<name>A0A2D0SM78_ICTPU</name>
<dbReference type="KEGG" id="ipu:108276557"/>
<dbReference type="InterPro" id="IPR032747">
    <property type="entry name" value="NUFIP2"/>
</dbReference>
<keyword evidence="2" id="KW-1185">Reference proteome</keyword>
<evidence type="ECO:0000313" key="3">
    <source>
        <dbReference type="RefSeq" id="XP_017343809.1"/>
    </source>
</evidence>
<dbReference type="PANTHER" id="PTHR28333:SF2">
    <property type="entry name" value="FMR1-INTERACTING PROTEIN NUFIP2"/>
    <property type="match status" value="1"/>
</dbReference>
<feature type="compositionally biased region" description="Basic and acidic residues" evidence="1">
    <location>
        <begin position="78"/>
        <end position="94"/>
    </location>
</feature>
<accession>A0A2D0SM78</accession>
<dbReference type="PANTHER" id="PTHR28333">
    <property type="entry name" value="NUCLEAR FRAGILE X MENTAL RETARDATION-INTERACTING PROTEIN 2"/>
    <property type="match status" value="1"/>
</dbReference>
<dbReference type="GO" id="GO:0010494">
    <property type="term" value="C:cytoplasmic stress granule"/>
    <property type="evidence" value="ECO:0007669"/>
    <property type="project" value="TreeGrafter"/>
</dbReference>
<dbReference type="GeneID" id="108276557"/>
<reference evidence="3 4" key="2">
    <citation type="submission" date="2025-04" db="UniProtKB">
        <authorList>
            <consortium name="RefSeq"/>
        </authorList>
    </citation>
    <scope>IDENTIFICATION</scope>
    <source>
        <tissue evidence="3 4">Blood</tissue>
    </source>
</reference>
<dbReference type="GO" id="GO:0005654">
    <property type="term" value="C:nucleoplasm"/>
    <property type="evidence" value="ECO:0007669"/>
    <property type="project" value="TreeGrafter"/>
</dbReference>
<dbReference type="OrthoDB" id="8849279at2759"/>
<feature type="region of interest" description="Disordered" evidence="1">
    <location>
        <begin position="271"/>
        <end position="290"/>
    </location>
</feature>
<dbReference type="RefSeq" id="XP_047016838.1">
    <property type="nucleotide sequence ID" value="XM_047160882.2"/>
</dbReference>
<dbReference type="OMA" id="NEQKGNR"/>
<dbReference type="GO" id="GO:0003723">
    <property type="term" value="F:RNA binding"/>
    <property type="evidence" value="ECO:0007669"/>
    <property type="project" value="InterPro"/>
</dbReference>
<organism evidence="2 3">
    <name type="scientific">Ictalurus punctatus</name>
    <name type="common">Channel catfish</name>
    <name type="synonym">Silurus punctatus</name>
    <dbReference type="NCBI Taxonomy" id="7998"/>
    <lineage>
        <taxon>Eukaryota</taxon>
        <taxon>Metazoa</taxon>
        <taxon>Chordata</taxon>
        <taxon>Craniata</taxon>
        <taxon>Vertebrata</taxon>
        <taxon>Euteleostomi</taxon>
        <taxon>Actinopterygii</taxon>
        <taxon>Neopterygii</taxon>
        <taxon>Teleostei</taxon>
        <taxon>Ostariophysi</taxon>
        <taxon>Siluriformes</taxon>
        <taxon>Ictaluridae</taxon>
        <taxon>Ictalurus</taxon>
    </lineage>
</organism>